<feature type="compositionally biased region" description="Low complexity" evidence="2">
    <location>
        <begin position="995"/>
        <end position="1009"/>
    </location>
</feature>
<feature type="compositionally biased region" description="Low complexity" evidence="2">
    <location>
        <begin position="509"/>
        <end position="527"/>
    </location>
</feature>
<organism evidence="4 5">
    <name type="scientific">Pipistrellus nathusii</name>
    <name type="common">Nathusius' pipistrelle</name>
    <dbReference type="NCBI Taxonomy" id="59473"/>
    <lineage>
        <taxon>Eukaryota</taxon>
        <taxon>Metazoa</taxon>
        <taxon>Chordata</taxon>
        <taxon>Craniata</taxon>
        <taxon>Vertebrata</taxon>
        <taxon>Euteleostomi</taxon>
        <taxon>Mammalia</taxon>
        <taxon>Eutheria</taxon>
        <taxon>Laurasiatheria</taxon>
        <taxon>Chiroptera</taxon>
        <taxon>Yangochiroptera</taxon>
        <taxon>Vespertilionidae</taxon>
        <taxon>Pipistrellus</taxon>
    </lineage>
</organism>
<name>A0ABN9ZUU5_PIPNA</name>
<feature type="compositionally biased region" description="Polar residues" evidence="2">
    <location>
        <begin position="144"/>
        <end position="157"/>
    </location>
</feature>
<feature type="compositionally biased region" description="Polar residues" evidence="2">
    <location>
        <begin position="655"/>
        <end position="665"/>
    </location>
</feature>
<protein>
    <recommendedName>
        <fullName evidence="3">Tantalus-like domain-containing protein</fullName>
    </recommendedName>
</protein>
<keyword evidence="5" id="KW-1185">Reference proteome</keyword>
<feature type="region of interest" description="Disordered" evidence="2">
    <location>
        <begin position="655"/>
        <end position="743"/>
    </location>
</feature>
<evidence type="ECO:0000256" key="2">
    <source>
        <dbReference type="SAM" id="MobiDB-lite"/>
    </source>
</evidence>
<dbReference type="Pfam" id="PF15386">
    <property type="entry name" value="Tantalus"/>
    <property type="match status" value="1"/>
</dbReference>
<keyword evidence="1" id="KW-0597">Phosphoprotein</keyword>
<feature type="compositionally biased region" description="Basic and acidic residues" evidence="2">
    <location>
        <begin position="1323"/>
        <end position="1336"/>
    </location>
</feature>
<feature type="region of interest" description="Disordered" evidence="2">
    <location>
        <begin position="419"/>
        <end position="460"/>
    </location>
</feature>
<feature type="region of interest" description="Disordered" evidence="2">
    <location>
        <begin position="1265"/>
        <end position="1366"/>
    </location>
</feature>
<dbReference type="InterPro" id="IPR026320">
    <property type="entry name" value="PRR14"/>
</dbReference>
<feature type="domain" description="Tantalus-like" evidence="3">
    <location>
        <begin position="1992"/>
        <end position="2049"/>
    </location>
</feature>
<feature type="compositionally biased region" description="Polar residues" evidence="2">
    <location>
        <begin position="52"/>
        <end position="62"/>
    </location>
</feature>
<evidence type="ECO:0000313" key="5">
    <source>
        <dbReference type="Proteomes" id="UP001314169"/>
    </source>
</evidence>
<gene>
    <name evidence="4" type="ORF">MPIPNATIZW_LOCUS8353</name>
</gene>
<feature type="region of interest" description="Disordered" evidence="2">
    <location>
        <begin position="198"/>
        <end position="228"/>
    </location>
</feature>
<proteinExistence type="predicted"/>
<accession>A0ABN9ZUU5</accession>
<feature type="compositionally biased region" description="Basic and acidic residues" evidence="2">
    <location>
        <begin position="68"/>
        <end position="87"/>
    </location>
</feature>
<feature type="region of interest" description="Disordered" evidence="2">
    <location>
        <begin position="43"/>
        <end position="166"/>
    </location>
</feature>
<feature type="region of interest" description="Disordered" evidence="2">
    <location>
        <begin position="482"/>
        <end position="527"/>
    </location>
</feature>
<reference evidence="4" key="1">
    <citation type="submission" date="2023-12" db="EMBL/GenBank/DDBJ databases">
        <authorList>
            <person name="Brown T."/>
        </authorList>
    </citation>
    <scope>NUCLEOTIDE SEQUENCE</scope>
</reference>
<feature type="compositionally biased region" description="Polar residues" evidence="2">
    <location>
        <begin position="449"/>
        <end position="459"/>
    </location>
</feature>
<dbReference type="PANTHER" id="PTHR14522:SF0">
    <property type="entry name" value="PROTEIN PRR14L"/>
    <property type="match status" value="1"/>
</dbReference>
<feature type="compositionally biased region" description="Basic and acidic residues" evidence="2">
    <location>
        <begin position="946"/>
        <end position="970"/>
    </location>
</feature>
<evidence type="ECO:0000313" key="4">
    <source>
        <dbReference type="EMBL" id="CAK6440047.1"/>
    </source>
</evidence>
<dbReference type="PANTHER" id="PTHR14522">
    <property type="entry name" value="EMO2-RELATED"/>
    <property type="match status" value="1"/>
</dbReference>
<evidence type="ECO:0000259" key="3">
    <source>
        <dbReference type="Pfam" id="PF15386"/>
    </source>
</evidence>
<feature type="compositionally biased region" description="Basic and acidic residues" evidence="2">
    <location>
        <begin position="1348"/>
        <end position="1366"/>
    </location>
</feature>
<feature type="compositionally biased region" description="Basic and acidic residues" evidence="2">
    <location>
        <begin position="1295"/>
        <end position="1310"/>
    </location>
</feature>
<dbReference type="InterPro" id="IPR028149">
    <property type="entry name" value="Tantalus-like"/>
</dbReference>
<feature type="compositionally biased region" description="Polar residues" evidence="2">
    <location>
        <begin position="975"/>
        <end position="990"/>
    </location>
</feature>
<feature type="compositionally biased region" description="Basic and acidic residues" evidence="2">
    <location>
        <begin position="703"/>
        <end position="715"/>
    </location>
</feature>
<feature type="compositionally biased region" description="Basic and acidic residues" evidence="2">
    <location>
        <begin position="107"/>
        <end position="143"/>
    </location>
</feature>
<feature type="region of interest" description="Disordered" evidence="2">
    <location>
        <begin position="946"/>
        <end position="1010"/>
    </location>
</feature>
<sequence>MLSSGIETQPVPLDSSMSAVVQELYSELPVSVSRELHAVPEPRVIPDVKPGASSSLVSQSRAVPSEPQRTHAESREETSETSDRGGEPGRCGLVDSTAGGPVASGTLDREEKTKSMELTVFRDRGDRVKITKDPRKGAKEDPCQHSTASEGKISPSQDDPPMPSREELLCMDLPEDCLRIREGNEQITTEILSKSAEQVQGMKVSGTEADTNEGHKNGSVSKDLPAECSDGPGVDRIMTSGEVSETGTLTSLQPLNFAKPGLTEATPKEKAREELKTCSSPLSLLPGNSAICKVDDGKEELCKLSLVCEAEDNHHQIAGHHDEKHSSAHSSPSPVRNVAVVSCFQSSLSDPESRTAALEKCSLADDGLLKRSAEKTENSCSGGDAQSKNLAFREENEEQCLNCRSDGGEFFLVNAKQPEEDASGHCSGEKKTAASPKENTHDDHCLQGSVHTDGSSCLRPTSFPEATEVLFKKKDLKITSDMQGSLTDPEDHSETSTNISHPGRHSEESSSSSSMQIEEPEQTTTIEPGMLSEKMYSKHPNSSVSTQRNLEGDTQLNEALHSDFMIEKNALVSLTPENQISLVNEESKPKKDAARLLLSPEFGCRRESEKCVQTSQDSVTHLGEQSIAWEMNELPSTDELVLDKTESECVLNQVSLNSQDHATSSTDKELPLALSEDSQQSHHPPLEDGASVLTDTQTVPMKTEMKDISPPDDKTCGASSNNCTLNIKPGSPQRKDEMADSGTEDTQSRLLTCKKEVSIVDCQSVQPQHLSSCHCVEGNAPGESTACAADESRRIILESENSSKINSENAFQHSGHYSPGREDSMERSIHKVSCTSEGSEFNGRETKDSLPGAKIRNKRTVDMLNSEASNKTIHGTNHIQSREEGLELKEQYIPKETVSYNNSGCATQELNQSVNIPKPEKRLELSSAKCSGFKNVNQAVKTLDQKTNEVLDHRSNPDRPDACRSEDKPAKGTLGSDQRQTITEPNTGESCHQKNLPFSSGNNSSLSGGSRKKGYLKGGFERISSCDKPTGGRVGIAYTNCNNKPTQGMLDALGGVRQGGLALIETSRSTHSQRGDLNAAVIGQIDQDSEFPDATSSAVESLEIKKSCEEKVCRLLNDCEMEVHPDPCASEIESIADHEPNTRILERGNVSLNHIHHEQQVKEASLKETQGMIEKSRQEIHSEFDKENAFGISSEGLVSSGHQDENSVPPESLKSIEITPLCLSAQETSEANIKSEDTDLKNISKPREGGMLCEKIEECTVLPEMKEGEPRITGNPGEGDSIDISMKNLPLMTETESKVKGEEAKEHQRGPPDPLATEEESDERIAREDGHSDGRSEIPQTHGTSRRMRGDAEEQQSQRDLDSVLQKAERCDHQKEAHTILEQCDTLSDEVQDKNQPKDYKCEYTRMREVPPAQLAQANTSAQPQQLKDPQEEKLRHPLKKDMALCTGPRLPRAPQKSQDASSARCYEIHGAFGNASHQKGALPLKKQPHRACKKVSCQEQVHVGRKISKIRNAAFLKSSPETILTRAHRFLSSPALSAPTRLDPETVPSGSPVRHIPKQKAAPCHLLRSLNARKPTKDSALLSKLSVLASRLAPAPKTPRLRYRRGSSELLPVAKSYKRLRCKRLLDGFSDSMMQLNPYLTASGWDRRPHSKPLTLDPLEAIKMSFVDLSDKMPLLLFGSGIFPISFHVKSGSEPVPESPRAFPEHCAPARLALGEAAPCPSPPPKWTFSFFLSHACPGMAAFREDTGLRAQAHARAPAQPPAPLRDCGGAAVVQARPGCSALGLHTLLALCSPGCYRIWTKKRSFSSHMPAMQRLFVTQFTQGLRGLRSPASIADKIFCSLPYSVGRVLSVWSQHGPSACPFEASALHATHGKRQPALDIASSHTMLPYVPLPGMEATYNASGSPIRLEPPFPALVPKSRLVTDSAVGKLLLSASEFAVPGLDELDGVTAARPRPQSSPPDQKDAEPEKRPKKVSQIRIRKTIPKPDPNLTPMGLPRPKRLKKKEFSLEEIYTNKNYKSPPANRCLETIFEEPQERNGTLISVSQQKRKRVLEFQDFTVPRKRRARGKVKVTGSFTRAQKAALQSRELDALLIQKLMELETFFAKEEGEEPSPGC</sequence>
<feature type="compositionally biased region" description="Basic residues" evidence="2">
    <location>
        <begin position="1972"/>
        <end position="1985"/>
    </location>
</feature>
<dbReference type="EMBL" id="OY882876">
    <property type="protein sequence ID" value="CAK6440047.1"/>
    <property type="molecule type" value="Genomic_DNA"/>
</dbReference>
<feature type="region of interest" description="Disordered" evidence="2">
    <location>
        <begin position="1950"/>
        <end position="1999"/>
    </location>
</feature>
<evidence type="ECO:0000256" key="1">
    <source>
        <dbReference type="ARBA" id="ARBA00022553"/>
    </source>
</evidence>
<feature type="compositionally biased region" description="Basic and acidic residues" evidence="2">
    <location>
        <begin position="419"/>
        <end position="445"/>
    </location>
</feature>
<dbReference type="Proteomes" id="UP001314169">
    <property type="component" value="Chromosome 19"/>
</dbReference>